<dbReference type="EMBL" id="CM001747">
    <property type="protein sequence ID" value="KJB49846.1"/>
    <property type="molecule type" value="Genomic_DNA"/>
</dbReference>
<protein>
    <recommendedName>
        <fullName evidence="3">RNase H type-1 domain-containing protein</fullName>
    </recommendedName>
</protein>
<keyword evidence="2" id="KW-1185">Reference proteome</keyword>
<evidence type="ECO:0000313" key="2">
    <source>
        <dbReference type="Proteomes" id="UP000032304"/>
    </source>
</evidence>
<dbReference type="InterPro" id="IPR053151">
    <property type="entry name" value="RNase_H-like"/>
</dbReference>
<dbReference type="Gramene" id="KJB49846">
    <property type="protein sequence ID" value="KJB49846"/>
    <property type="gene ID" value="B456_008G140800"/>
</dbReference>
<organism evidence="1 2">
    <name type="scientific">Gossypium raimondii</name>
    <name type="common">Peruvian cotton</name>
    <name type="synonym">Gossypium klotzschianum subsp. raimondii</name>
    <dbReference type="NCBI Taxonomy" id="29730"/>
    <lineage>
        <taxon>Eukaryota</taxon>
        <taxon>Viridiplantae</taxon>
        <taxon>Streptophyta</taxon>
        <taxon>Embryophyta</taxon>
        <taxon>Tracheophyta</taxon>
        <taxon>Spermatophyta</taxon>
        <taxon>Magnoliopsida</taxon>
        <taxon>eudicotyledons</taxon>
        <taxon>Gunneridae</taxon>
        <taxon>Pentapetalae</taxon>
        <taxon>rosids</taxon>
        <taxon>malvids</taxon>
        <taxon>Malvales</taxon>
        <taxon>Malvaceae</taxon>
        <taxon>Malvoideae</taxon>
        <taxon>Gossypium</taxon>
    </lineage>
</organism>
<feature type="non-terminal residue" evidence="1">
    <location>
        <position position="1"/>
    </location>
</feature>
<dbReference type="AlphaFoldDB" id="A0A0D2T5V7"/>
<name>A0A0D2T5V7_GOSRA</name>
<dbReference type="PANTHER" id="PTHR47723">
    <property type="entry name" value="OS05G0353850 PROTEIN"/>
    <property type="match status" value="1"/>
</dbReference>
<proteinExistence type="predicted"/>
<dbReference type="Proteomes" id="UP000032304">
    <property type="component" value="Chromosome 8"/>
</dbReference>
<gene>
    <name evidence="1" type="ORF">B456_008G140800</name>
</gene>
<accession>A0A0D2T5V7</accession>
<evidence type="ECO:0000313" key="1">
    <source>
        <dbReference type="EMBL" id="KJB49846.1"/>
    </source>
</evidence>
<dbReference type="PANTHER" id="PTHR47723:SF13">
    <property type="entry name" value="PUTATIVE-RELATED"/>
    <property type="match status" value="1"/>
</dbReference>
<reference evidence="1 2" key="1">
    <citation type="journal article" date="2012" name="Nature">
        <title>Repeated polyploidization of Gossypium genomes and the evolution of spinnable cotton fibres.</title>
        <authorList>
            <person name="Paterson A.H."/>
            <person name="Wendel J.F."/>
            <person name="Gundlach H."/>
            <person name="Guo H."/>
            <person name="Jenkins J."/>
            <person name="Jin D."/>
            <person name="Llewellyn D."/>
            <person name="Showmaker K.C."/>
            <person name="Shu S."/>
            <person name="Udall J."/>
            <person name="Yoo M.J."/>
            <person name="Byers R."/>
            <person name="Chen W."/>
            <person name="Doron-Faigenboim A."/>
            <person name="Duke M.V."/>
            <person name="Gong L."/>
            <person name="Grimwood J."/>
            <person name="Grover C."/>
            <person name="Grupp K."/>
            <person name="Hu G."/>
            <person name="Lee T.H."/>
            <person name="Li J."/>
            <person name="Lin L."/>
            <person name="Liu T."/>
            <person name="Marler B.S."/>
            <person name="Page J.T."/>
            <person name="Roberts A.W."/>
            <person name="Romanel E."/>
            <person name="Sanders W.S."/>
            <person name="Szadkowski E."/>
            <person name="Tan X."/>
            <person name="Tang H."/>
            <person name="Xu C."/>
            <person name="Wang J."/>
            <person name="Wang Z."/>
            <person name="Zhang D."/>
            <person name="Zhang L."/>
            <person name="Ashrafi H."/>
            <person name="Bedon F."/>
            <person name="Bowers J.E."/>
            <person name="Brubaker C.L."/>
            <person name="Chee P.W."/>
            <person name="Das S."/>
            <person name="Gingle A.R."/>
            <person name="Haigler C.H."/>
            <person name="Harker D."/>
            <person name="Hoffmann L.V."/>
            <person name="Hovav R."/>
            <person name="Jones D.C."/>
            <person name="Lemke C."/>
            <person name="Mansoor S."/>
            <person name="ur Rahman M."/>
            <person name="Rainville L.N."/>
            <person name="Rambani A."/>
            <person name="Reddy U.K."/>
            <person name="Rong J.K."/>
            <person name="Saranga Y."/>
            <person name="Scheffler B.E."/>
            <person name="Scheffler J.A."/>
            <person name="Stelly D.M."/>
            <person name="Triplett B.A."/>
            <person name="Van Deynze A."/>
            <person name="Vaslin M.F."/>
            <person name="Waghmare V.N."/>
            <person name="Walford S.A."/>
            <person name="Wright R.J."/>
            <person name="Zaki E.A."/>
            <person name="Zhang T."/>
            <person name="Dennis E.S."/>
            <person name="Mayer K.F."/>
            <person name="Peterson D.G."/>
            <person name="Rokhsar D.S."/>
            <person name="Wang X."/>
            <person name="Schmutz J."/>
        </authorList>
    </citation>
    <scope>NUCLEOTIDE SEQUENCE [LARGE SCALE GENOMIC DNA]</scope>
</reference>
<sequence>LCHVIFYERGKKGEIFEGNLSCDCVCSALDAELWAIMDRLDIAWKRGVNQLLVENRGDRRESSTNIRELLARDWHVKVMFTPRRANMTADSMAEVGRNVPLGLRIYDILPKMIEIEILQDSVGVRYNSCYN</sequence>
<evidence type="ECO:0008006" key="3">
    <source>
        <dbReference type="Google" id="ProtNLM"/>
    </source>
</evidence>